<keyword evidence="4" id="KW-1185">Reference proteome</keyword>
<reference evidence="2" key="1">
    <citation type="submission" date="2021-03" db="EMBL/GenBank/DDBJ databases">
        <authorList>
            <consortium name="Genoscope - CEA"/>
            <person name="William W."/>
        </authorList>
    </citation>
    <scope>NUCLEOTIDE SEQUENCE</scope>
    <source>
        <strain evidence="2">Doubled-haploid Pahang</strain>
    </source>
</reference>
<evidence type="ECO:0000313" key="2">
    <source>
        <dbReference type="EMBL" id="CAG1836255.1"/>
    </source>
</evidence>
<sequence>MASSLPHLSDTDDDAVNAVIAEAADLCALEQIAALNTAHLSDSTLLPSHLESRYRKLKSLPASLPNLSTPHPPYPPEKENFPDALELNRARTQPNSPADPRKPEEPIAGRDGRKAEIFPLDNEVAANKAEAKPKSGFGSSPSFSFDSSGESSPSPPRQRCCFGYSPKRAQRRKGKGDDVLSELGVLSLKEHRKLKKALKEQEKAMRESEKIVKWVKQASARMNAAAIDELLSDDEELK</sequence>
<protein>
    <submittedName>
        <fullName evidence="2">(wild Malaysian banana) hypothetical protein</fullName>
    </submittedName>
</protein>
<dbReference type="EnsemblPlants" id="Ma09_t23610.1">
    <property type="protein sequence ID" value="Ma09_p23610.1"/>
    <property type="gene ID" value="Ma09_g23610"/>
</dbReference>
<dbReference type="PANTHER" id="PTHR35692">
    <property type="entry name" value="F26F24.11"/>
    <property type="match status" value="1"/>
</dbReference>
<dbReference type="Proteomes" id="UP000012960">
    <property type="component" value="Unplaced"/>
</dbReference>
<name>A0A804KMY3_MUSAM</name>
<dbReference type="Gramene" id="Ma09_t23610.1">
    <property type="protein sequence ID" value="Ma09_p23610.1"/>
    <property type="gene ID" value="Ma09_g23610"/>
</dbReference>
<dbReference type="PANTHER" id="PTHR35692:SF1">
    <property type="entry name" value="F26F24.11"/>
    <property type="match status" value="1"/>
</dbReference>
<organism evidence="3 4">
    <name type="scientific">Musa acuminata subsp. malaccensis</name>
    <name type="common">Wild banana</name>
    <name type="synonym">Musa malaccensis</name>
    <dbReference type="NCBI Taxonomy" id="214687"/>
    <lineage>
        <taxon>Eukaryota</taxon>
        <taxon>Viridiplantae</taxon>
        <taxon>Streptophyta</taxon>
        <taxon>Embryophyta</taxon>
        <taxon>Tracheophyta</taxon>
        <taxon>Spermatophyta</taxon>
        <taxon>Magnoliopsida</taxon>
        <taxon>Liliopsida</taxon>
        <taxon>Zingiberales</taxon>
        <taxon>Musaceae</taxon>
        <taxon>Musa</taxon>
    </lineage>
</organism>
<evidence type="ECO:0000313" key="4">
    <source>
        <dbReference type="Proteomes" id="UP000012960"/>
    </source>
</evidence>
<dbReference type="EMBL" id="HG996474">
    <property type="protein sequence ID" value="CAG1836255.1"/>
    <property type="molecule type" value="Genomic_DNA"/>
</dbReference>
<feature type="compositionally biased region" description="Basic and acidic residues" evidence="1">
    <location>
        <begin position="76"/>
        <end position="89"/>
    </location>
</feature>
<feature type="compositionally biased region" description="Low complexity" evidence="1">
    <location>
        <begin position="135"/>
        <end position="152"/>
    </location>
</feature>
<dbReference type="FunCoup" id="A0A804KMY3">
    <property type="interactions" value="1974"/>
</dbReference>
<reference evidence="3" key="2">
    <citation type="submission" date="2021-05" db="UniProtKB">
        <authorList>
            <consortium name="EnsemblPlants"/>
        </authorList>
    </citation>
    <scope>IDENTIFICATION</scope>
    <source>
        <strain evidence="3">subsp. malaccensis</strain>
    </source>
</reference>
<feature type="compositionally biased region" description="Basic and acidic residues" evidence="1">
    <location>
        <begin position="99"/>
        <end position="116"/>
    </location>
</feature>
<dbReference type="OrthoDB" id="1936256at2759"/>
<dbReference type="OMA" id="KSGCFWC"/>
<dbReference type="AlphaFoldDB" id="A0A804KMY3"/>
<feature type="region of interest" description="Disordered" evidence="1">
    <location>
        <begin position="62"/>
        <end position="177"/>
    </location>
</feature>
<accession>A0A804KMY3</accession>
<evidence type="ECO:0000256" key="1">
    <source>
        <dbReference type="SAM" id="MobiDB-lite"/>
    </source>
</evidence>
<proteinExistence type="predicted"/>
<evidence type="ECO:0000313" key="3">
    <source>
        <dbReference type="EnsemblPlants" id="Ma09_p23610.1"/>
    </source>
</evidence>
<gene>
    <name evidence="2" type="ORF">GSMUA_242240.1</name>
</gene>